<protein>
    <submittedName>
        <fullName evidence="1">Uncharacterized protein</fullName>
    </submittedName>
</protein>
<keyword evidence="2" id="KW-1185">Reference proteome</keyword>
<proteinExistence type="predicted"/>
<comment type="caution">
    <text evidence="1">The sequence shown here is derived from an EMBL/GenBank/DDBJ whole genome shotgun (WGS) entry which is preliminary data.</text>
</comment>
<accession>A0A841FJV9</accession>
<dbReference type="Proteomes" id="UP000548476">
    <property type="component" value="Unassembled WGS sequence"/>
</dbReference>
<dbReference type="PROSITE" id="PS51318">
    <property type="entry name" value="TAT"/>
    <property type="match status" value="1"/>
</dbReference>
<organism evidence="1 2">
    <name type="scientific">Phytomonospora endophytica</name>
    <dbReference type="NCBI Taxonomy" id="714109"/>
    <lineage>
        <taxon>Bacteria</taxon>
        <taxon>Bacillati</taxon>
        <taxon>Actinomycetota</taxon>
        <taxon>Actinomycetes</taxon>
        <taxon>Micromonosporales</taxon>
        <taxon>Micromonosporaceae</taxon>
        <taxon>Phytomonospora</taxon>
    </lineage>
</organism>
<dbReference type="AlphaFoldDB" id="A0A841FJV9"/>
<evidence type="ECO:0000313" key="1">
    <source>
        <dbReference type="EMBL" id="MBB6036164.1"/>
    </source>
</evidence>
<evidence type="ECO:0000313" key="2">
    <source>
        <dbReference type="Proteomes" id="UP000548476"/>
    </source>
</evidence>
<name>A0A841FJV9_9ACTN</name>
<gene>
    <name evidence="1" type="ORF">HNR73_004032</name>
</gene>
<dbReference type="InterPro" id="IPR006311">
    <property type="entry name" value="TAT_signal"/>
</dbReference>
<dbReference type="EMBL" id="JACHGT010000008">
    <property type="protein sequence ID" value="MBB6036164.1"/>
    <property type="molecule type" value="Genomic_DNA"/>
</dbReference>
<sequence length="324" mass="33185">MPDEKKPADDSTVDRRRMLRRAGAVMAGVAGATVAGAATATPAAAAPGEAVLQGAANDAKTAATSLTTAKADDAALTLANTGTNGASGGPSLALAPSTATVMSENAPAGSMMLGANGMTMIAPPDGAGGALPNHYLYDSFNSTFTVPVNVFRTVDSRVEKGNRRRLFGASSSSFDSAGRLKAGKTVHLDIGDLVSFSLGAFVNVVTFGQLDGGFITVWPYGTPRPVPASVQFYKGVSVRNTTLTPVGYDDVRTDALSIYVTATTHFTIDILGVVINHWASLSGSPMSATAAPAEAKAATEGESLAARRQAAFGEKIAEWSRQRG</sequence>
<dbReference type="RefSeq" id="WP_184789000.1">
    <property type="nucleotide sequence ID" value="NZ_BONT01000046.1"/>
</dbReference>
<reference evidence="1 2" key="1">
    <citation type="submission" date="2020-08" db="EMBL/GenBank/DDBJ databases">
        <title>Genomic Encyclopedia of Type Strains, Phase IV (KMG-IV): sequencing the most valuable type-strain genomes for metagenomic binning, comparative biology and taxonomic classification.</title>
        <authorList>
            <person name="Goeker M."/>
        </authorList>
    </citation>
    <scope>NUCLEOTIDE SEQUENCE [LARGE SCALE GENOMIC DNA]</scope>
    <source>
        <strain evidence="1 2">YIM 65646</strain>
    </source>
</reference>